<name>A0A815BG55_9BILA</name>
<dbReference type="SUPFAM" id="SSF52058">
    <property type="entry name" value="L domain-like"/>
    <property type="match status" value="1"/>
</dbReference>
<dbReference type="Gene3D" id="2.60.40.640">
    <property type="match status" value="1"/>
</dbReference>
<dbReference type="EMBL" id="CAJNON010000455">
    <property type="protein sequence ID" value="CAF1271024.1"/>
    <property type="molecule type" value="Genomic_DNA"/>
</dbReference>
<dbReference type="SUPFAM" id="SSF81296">
    <property type="entry name" value="E set domains"/>
    <property type="match status" value="1"/>
</dbReference>
<proteinExistence type="predicted"/>
<dbReference type="OrthoDB" id="5954088at2759"/>
<comment type="caution">
    <text evidence="1">The sequence shown here is derived from an EMBL/GenBank/DDBJ whole genome shotgun (WGS) entry which is preliminary data.</text>
</comment>
<feature type="non-terminal residue" evidence="1">
    <location>
        <position position="1"/>
    </location>
</feature>
<dbReference type="AlphaFoldDB" id="A0A815BG55"/>
<accession>A0A815BG55</accession>
<sequence length="173" mass="19378">MGSGISCSIELTPTKKDFYWTGETISGNVSLKVDRMIKVKSMDISIIGQRNYTIINSSGGGPNNIGGTHIERIKKVFYIKRYPLLVQSTPGLPVNRNNNDEEKNDYANFSNTKIIILFQVPQYEHLQILICNGNSLTTLAGVEHIKRLWKLDVGNNQIQSLQHLSRFIALGSL</sequence>
<evidence type="ECO:0000313" key="2">
    <source>
        <dbReference type="Proteomes" id="UP000663891"/>
    </source>
</evidence>
<dbReference type="InterPro" id="IPR014756">
    <property type="entry name" value="Ig_E-set"/>
</dbReference>
<reference evidence="1" key="1">
    <citation type="submission" date="2021-02" db="EMBL/GenBank/DDBJ databases">
        <authorList>
            <person name="Nowell W R."/>
        </authorList>
    </citation>
    <scope>NUCLEOTIDE SEQUENCE</scope>
</reference>
<dbReference type="InterPro" id="IPR014752">
    <property type="entry name" value="Arrestin-like_C"/>
</dbReference>
<dbReference type="Proteomes" id="UP000663891">
    <property type="component" value="Unassembled WGS sequence"/>
</dbReference>
<protein>
    <submittedName>
        <fullName evidence="1">Uncharacterized protein</fullName>
    </submittedName>
</protein>
<organism evidence="1 2">
    <name type="scientific">Adineta steineri</name>
    <dbReference type="NCBI Taxonomy" id="433720"/>
    <lineage>
        <taxon>Eukaryota</taxon>
        <taxon>Metazoa</taxon>
        <taxon>Spiralia</taxon>
        <taxon>Gnathifera</taxon>
        <taxon>Rotifera</taxon>
        <taxon>Eurotatoria</taxon>
        <taxon>Bdelloidea</taxon>
        <taxon>Adinetida</taxon>
        <taxon>Adinetidae</taxon>
        <taxon>Adineta</taxon>
    </lineage>
</organism>
<gene>
    <name evidence="1" type="ORF">VCS650_LOCUS29423</name>
</gene>
<evidence type="ECO:0000313" key="1">
    <source>
        <dbReference type="EMBL" id="CAF1271024.1"/>
    </source>
</evidence>